<keyword evidence="1" id="KW-0732">Signal</keyword>
<dbReference type="EMBL" id="BJXX01000069">
    <property type="protein sequence ID" value="GEN34280.1"/>
    <property type="molecule type" value="Genomic_DNA"/>
</dbReference>
<evidence type="ECO:0000313" key="2">
    <source>
        <dbReference type="EMBL" id="GEN34280.1"/>
    </source>
</evidence>
<organism evidence="2 3">
    <name type="scientific">Aneurinibacillus danicus</name>
    <dbReference type="NCBI Taxonomy" id="267746"/>
    <lineage>
        <taxon>Bacteria</taxon>
        <taxon>Bacillati</taxon>
        <taxon>Bacillota</taxon>
        <taxon>Bacilli</taxon>
        <taxon>Bacillales</taxon>
        <taxon>Paenibacillaceae</taxon>
        <taxon>Aneurinibacillus group</taxon>
        <taxon>Aneurinibacillus</taxon>
    </lineage>
</organism>
<name>A0A511V5R3_9BACL</name>
<proteinExistence type="predicted"/>
<dbReference type="OrthoDB" id="2655886at2"/>
<comment type="caution">
    <text evidence="2">The sequence shown here is derived from an EMBL/GenBank/DDBJ whole genome shotgun (WGS) entry which is preliminary data.</text>
</comment>
<evidence type="ECO:0000256" key="1">
    <source>
        <dbReference type="SAM" id="SignalP"/>
    </source>
</evidence>
<feature type="signal peptide" evidence="1">
    <location>
        <begin position="1"/>
        <end position="22"/>
    </location>
</feature>
<keyword evidence="3" id="KW-1185">Reference proteome</keyword>
<evidence type="ECO:0008006" key="4">
    <source>
        <dbReference type="Google" id="ProtNLM"/>
    </source>
</evidence>
<feature type="chain" id="PRO_5039225132" description="DUF4367 domain-containing protein" evidence="1">
    <location>
        <begin position="23"/>
        <end position="178"/>
    </location>
</feature>
<evidence type="ECO:0000313" key="3">
    <source>
        <dbReference type="Proteomes" id="UP000321157"/>
    </source>
</evidence>
<reference evidence="2 3" key="1">
    <citation type="submission" date="2019-07" db="EMBL/GenBank/DDBJ databases">
        <title>Whole genome shotgun sequence of Aneurinibacillus danicus NBRC 102444.</title>
        <authorList>
            <person name="Hosoyama A."/>
            <person name="Uohara A."/>
            <person name="Ohji S."/>
            <person name="Ichikawa N."/>
        </authorList>
    </citation>
    <scope>NUCLEOTIDE SEQUENCE [LARGE SCALE GENOMIC DNA]</scope>
    <source>
        <strain evidence="2 3">NBRC 102444</strain>
    </source>
</reference>
<gene>
    <name evidence="2" type="ORF">ADA01nite_17400</name>
</gene>
<dbReference type="RefSeq" id="WP_146809561.1">
    <property type="nucleotide sequence ID" value="NZ_BJXX01000069.1"/>
</dbReference>
<accession>A0A511V5R3</accession>
<dbReference type="AlphaFoldDB" id="A0A511V5R3"/>
<dbReference type="Proteomes" id="UP000321157">
    <property type="component" value="Unassembled WGS sequence"/>
</dbReference>
<protein>
    <recommendedName>
        <fullName evidence="4">DUF4367 domain-containing protein</fullName>
    </recommendedName>
</protein>
<sequence>MKLSRKLVALVLGLGLVGATGAVVTQPDVRADNSALSRQFQQQQTPPAPVKDQTTESVASDIYINKAMGFSLQLPASWENKYTVEQVEKNIDGFPAVIFINPKHSFELMEIVTIPGNIWKSEGYDESLYLKLAERDGTIYAALFPSETLYEGDQEVTEITDMLNDMFEQIKTGFAVTK</sequence>